<protein>
    <submittedName>
        <fullName evidence="3">Porin B</fullName>
    </submittedName>
</protein>
<keyword evidence="4" id="KW-1185">Reference proteome</keyword>
<sequence>MQVCLSACLPQQAAAQCDASCDSLFEASDCGSSWWERSTLSGDWCGLRSCLEDKGYTWDIYNTNFYSGITTGGLEQTFRYRGRVDMLLSIDGKKVGLWDGLTFNLHGESVFGSSINQFSGTILPVSTAQILPDGNRSVTALTNVTFTQALSESVLVQAGKINTLDGFVQPFTGGANGIDGFQNLALCFNPVLVLAFPYSCFGAGMVVLDENQEAVFSAFVYDTNNTPTVSGFDTFFDNGVSTFVSGTLPTKFLNKPGHQMVYGLYSSGTYNNLDPNPYFDPSGGLVLANPDKTGSWLLAYAFDQALYVSPDDPTHSWGVFGNLGIADDNPNPFNWAANIGIGGSNPLGNRPQDTFGIGYFYTGVSEPLKQLAPILLPLRDEKGVEMFYNVGVTPWCHVTADLQVVEPSRERADTLLMFGLRAKIDF</sequence>
<dbReference type="GO" id="GO:0016020">
    <property type="term" value="C:membrane"/>
    <property type="evidence" value="ECO:0007669"/>
    <property type="project" value="InterPro"/>
</dbReference>
<organism evidence="3 4">
    <name type="scientific">Bythopirellula goksoeyrii</name>
    <dbReference type="NCBI Taxonomy" id="1400387"/>
    <lineage>
        <taxon>Bacteria</taxon>
        <taxon>Pseudomonadati</taxon>
        <taxon>Planctomycetota</taxon>
        <taxon>Planctomycetia</taxon>
        <taxon>Pirellulales</taxon>
        <taxon>Lacipirellulaceae</taxon>
        <taxon>Bythopirellula</taxon>
    </lineage>
</organism>
<evidence type="ECO:0000313" key="4">
    <source>
        <dbReference type="Proteomes" id="UP000323917"/>
    </source>
</evidence>
<evidence type="ECO:0000313" key="3">
    <source>
        <dbReference type="EMBL" id="QEG34532.1"/>
    </source>
</evidence>
<comment type="similarity">
    <text evidence="1 2">Belongs to the OprB family.</text>
</comment>
<dbReference type="InterPro" id="IPR007049">
    <property type="entry name" value="Carb-sel_porin_OprB"/>
</dbReference>
<name>A0A5B9QAP0_9BACT</name>
<dbReference type="AlphaFoldDB" id="A0A5B9QAP0"/>
<dbReference type="PANTHER" id="PTHR37944:SF1">
    <property type="entry name" value="PORIN B"/>
    <property type="match status" value="1"/>
</dbReference>
<dbReference type="Proteomes" id="UP000323917">
    <property type="component" value="Chromosome"/>
</dbReference>
<proteinExistence type="inferred from homology"/>
<reference evidence="3 4" key="1">
    <citation type="submission" date="2019-08" db="EMBL/GenBank/DDBJ databases">
        <title>Deep-cultivation of Planctomycetes and their phenomic and genomic characterization uncovers novel biology.</title>
        <authorList>
            <person name="Wiegand S."/>
            <person name="Jogler M."/>
            <person name="Boedeker C."/>
            <person name="Pinto D."/>
            <person name="Vollmers J."/>
            <person name="Rivas-Marin E."/>
            <person name="Kohn T."/>
            <person name="Peeters S.H."/>
            <person name="Heuer A."/>
            <person name="Rast P."/>
            <person name="Oberbeckmann S."/>
            <person name="Bunk B."/>
            <person name="Jeske O."/>
            <person name="Meyerdierks A."/>
            <person name="Storesund J.E."/>
            <person name="Kallscheuer N."/>
            <person name="Luecker S."/>
            <person name="Lage O.M."/>
            <person name="Pohl T."/>
            <person name="Merkel B.J."/>
            <person name="Hornburger P."/>
            <person name="Mueller R.-W."/>
            <person name="Bruemmer F."/>
            <person name="Labrenz M."/>
            <person name="Spormann A.M."/>
            <person name="Op den Camp H."/>
            <person name="Overmann J."/>
            <person name="Amann R."/>
            <person name="Jetten M.S.M."/>
            <person name="Mascher T."/>
            <person name="Medema M.H."/>
            <person name="Devos D.P."/>
            <person name="Kaster A.-K."/>
            <person name="Ovreas L."/>
            <person name="Rohde M."/>
            <person name="Galperin M.Y."/>
            <person name="Jogler C."/>
        </authorList>
    </citation>
    <scope>NUCLEOTIDE SEQUENCE [LARGE SCALE GENOMIC DNA]</scope>
    <source>
        <strain evidence="3 4">Pr1d</strain>
    </source>
</reference>
<dbReference type="GO" id="GO:0015288">
    <property type="term" value="F:porin activity"/>
    <property type="evidence" value="ECO:0007669"/>
    <property type="project" value="InterPro"/>
</dbReference>
<dbReference type="EMBL" id="CP042913">
    <property type="protein sequence ID" value="QEG34532.1"/>
    <property type="molecule type" value="Genomic_DNA"/>
</dbReference>
<dbReference type="InterPro" id="IPR052932">
    <property type="entry name" value="OprB_Porin"/>
</dbReference>
<dbReference type="GO" id="GO:0008643">
    <property type="term" value="P:carbohydrate transport"/>
    <property type="evidence" value="ECO:0007669"/>
    <property type="project" value="InterPro"/>
</dbReference>
<dbReference type="PANTHER" id="PTHR37944">
    <property type="entry name" value="PORIN B"/>
    <property type="match status" value="1"/>
</dbReference>
<evidence type="ECO:0000256" key="2">
    <source>
        <dbReference type="RuleBase" id="RU363072"/>
    </source>
</evidence>
<dbReference type="KEGG" id="bgok:Pr1d_18120"/>
<evidence type="ECO:0000256" key="1">
    <source>
        <dbReference type="ARBA" id="ARBA00008769"/>
    </source>
</evidence>
<dbReference type="Gene3D" id="2.40.160.180">
    <property type="entry name" value="Carbohydrate-selective porin OprB"/>
    <property type="match status" value="1"/>
</dbReference>
<dbReference type="Pfam" id="PF04966">
    <property type="entry name" value="OprB"/>
    <property type="match status" value="1"/>
</dbReference>
<dbReference type="InterPro" id="IPR038673">
    <property type="entry name" value="OprB_sf"/>
</dbReference>
<accession>A0A5B9QAP0</accession>
<gene>
    <name evidence="3" type="primary">oprB</name>
    <name evidence="3" type="ORF">Pr1d_18120</name>
</gene>